<keyword evidence="3" id="KW-1185">Reference proteome</keyword>
<evidence type="ECO:0000313" key="2">
    <source>
        <dbReference type="EMBL" id="MDP4302869.1"/>
    </source>
</evidence>
<protein>
    <submittedName>
        <fullName evidence="2">DUF5666 domain-containing protein</fullName>
    </submittedName>
</protein>
<name>A0ABT9G8R1_LEPDI</name>
<dbReference type="Proteomes" id="UP001235760">
    <property type="component" value="Unassembled WGS sequence"/>
</dbReference>
<organism evidence="2 3">
    <name type="scientific">Leptothrix discophora</name>
    <dbReference type="NCBI Taxonomy" id="89"/>
    <lineage>
        <taxon>Bacteria</taxon>
        <taxon>Pseudomonadati</taxon>
        <taxon>Pseudomonadota</taxon>
        <taxon>Betaproteobacteria</taxon>
        <taxon>Burkholderiales</taxon>
        <taxon>Sphaerotilaceae</taxon>
        <taxon>Leptothrix</taxon>
    </lineage>
</organism>
<dbReference type="EMBL" id="JAUZEE010000017">
    <property type="protein sequence ID" value="MDP4302869.1"/>
    <property type="molecule type" value="Genomic_DNA"/>
</dbReference>
<dbReference type="RefSeq" id="WP_305751410.1">
    <property type="nucleotide sequence ID" value="NZ_JAUZEE010000017.1"/>
</dbReference>
<evidence type="ECO:0000259" key="1">
    <source>
        <dbReference type="Pfam" id="PF18914"/>
    </source>
</evidence>
<comment type="caution">
    <text evidence="2">The sequence shown here is derived from an EMBL/GenBank/DDBJ whole genome shotgun (WGS) entry which is preliminary data.</text>
</comment>
<evidence type="ECO:0000313" key="3">
    <source>
        <dbReference type="Proteomes" id="UP001235760"/>
    </source>
</evidence>
<feature type="domain" description="DUF5666" evidence="1">
    <location>
        <begin position="50"/>
        <end position="97"/>
    </location>
</feature>
<dbReference type="InterPro" id="IPR043724">
    <property type="entry name" value="DUF5666"/>
</dbReference>
<accession>A0ABT9G8R1</accession>
<proteinExistence type="predicted"/>
<gene>
    <name evidence="2" type="ORF">Q8X39_19705</name>
</gene>
<dbReference type="PROSITE" id="PS51257">
    <property type="entry name" value="PROKAR_LIPOPROTEIN"/>
    <property type="match status" value="1"/>
</dbReference>
<reference evidence="2 3" key="1">
    <citation type="submission" date="2023-08" db="EMBL/GenBank/DDBJ databases">
        <authorList>
            <person name="Roldan D.M."/>
            <person name="Menes R.J."/>
        </authorList>
    </citation>
    <scope>NUCLEOTIDE SEQUENCE [LARGE SCALE GENOMIC DNA]</scope>
    <source>
        <strain evidence="2 3">CCM 2812</strain>
    </source>
</reference>
<feature type="domain" description="DUF5666" evidence="1">
    <location>
        <begin position="330"/>
        <end position="350"/>
    </location>
</feature>
<sequence>MSSPNTRASVAPSRRILQLTLAGLSAAVIAACGGGGVGAGGTGATASGTVSGFGSIIVNGVHYDLDSTTSVSGDDDVQGDRSDVNRGIKLGMEVEIESGDISCSTATGTSVCRANASSISWGTEYKGPIVGNPATGSFSILGQDVLVTPATLFIGGDSITTKAALAAGQVVEVHGRYNSATNKLSATLIEVKARNVASYTGQFRFAGNLTAYVAPTNTTAGSATVGGINLEVGSGSDVRGTVLNTRVRVRINSQATPTLPGAQYVADRIRSAERDMTKYAGREGEVKGIVTNLVATPTEVTFKVGTTSVKIIKANVSQAVLDVIAGQIGNQTVEVEGRIGTDGVLVATKISLEDENELEIEITGTFTVSGNTLTVGGKAFDISDPSAVSIRRGAATLALTLTEWAGARVEAKGVLQPDGVTIKLIRISRES</sequence>
<dbReference type="Pfam" id="PF18914">
    <property type="entry name" value="DUF5666"/>
    <property type="match status" value="3"/>
</dbReference>
<feature type="domain" description="DUF5666" evidence="1">
    <location>
        <begin position="127"/>
        <end position="190"/>
    </location>
</feature>